<evidence type="ECO:0000313" key="1">
    <source>
        <dbReference type="EMBL" id="KAL0310302.1"/>
    </source>
</evidence>
<dbReference type="EMBL" id="JACGWM010000225">
    <property type="protein sequence ID" value="KAL0310302.1"/>
    <property type="molecule type" value="Genomic_DNA"/>
</dbReference>
<protein>
    <submittedName>
        <fullName evidence="1">Uncharacterized protein</fullName>
    </submittedName>
</protein>
<dbReference type="PANTHER" id="PTHR35304">
    <property type="entry name" value="OS05G0120300 PROTEIN-RELATED"/>
    <property type="match status" value="1"/>
</dbReference>
<sequence>MASNCVNGSPFPARHTFAGLHKWPESDAEFIKSMTSGDVGKGDAQPCRAMKWFACRQLYLRSYVFSREEDSAAVKCFGRVKDKVQAADKRKRKCGVHGERKSGGFVFRRLLSCTGNIDVID</sequence>
<gene>
    <name evidence="1" type="ORF">Scaly_2941000</name>
</gene>
<dbReference type="PANTHER" id="PTHR35304:SF1">
    <property type="entry name" value="OS05G0120300 PROTEIN"/>
    <property type="match status" value="1"/>
</dbReference>
<name>A0AAW2KUM3_9LAMI</name>
<reference evidence="1" key="1">
    <citation type="submission" date="2020-06" db="EMBL/GenBank/DDBJ databases">
        <authorList>
            <person name="Li T."/>
            <person name="Hu X."/>
            <person name="Zhang T."/>
            <person name="Song X."/>
            <person name="Zhang H."/>
            <person name="Dai N."/>
            <person name="Sheng W."/>
            <person name="Hou X."/>
            <person name="Wei L."/>
        </authorList>
    </citation>
    <scope>NUCLEOTIDE SEQUENCE</scope>
    <source>
        <strain evidence="1">KEN8</strain>
        <tissue evidence="1">Leaf</tissue>
    </source>
</reference>
<accession>A0AAW2KUM3</accession>
<reference evidence="1" key="2">
    <citation type="journal article" date="2024" name="Plant">
        <title>Genomic evolution and insights into agronomic trait innovations of Sesamum species.</title>
        <authorList>
            <person name="Miao H."/>
            <person name="Wang L."/>
            <person name="Qu L."/>
            <person name="Liu H."/>
            <person name="Sun Y."/>
            <person name="Le M."/>
            <person name="Wang Q."/>
            <person name="Wei S."/>
            <person name="Zheng Y."/>
            <person name="Lin W."/>
            <person name="Duan Y."/>
            <person name="Cao H."/>
            <person name="Xiong S."/>
            <person name="Wang X."/>
            <person name="Wei L."/>
            <person name="Li C."/>
            <person name="Ma Q."/>
            <person name="Ju M."/>
            <person name="Zhao R."/>
            <person name="Li G."/>
            <person name="Mu C."/>
            <person name="Tian Q."/>
            <person name="Mei H."/>
            <person name="Zhang T."/>
            <person name="Gao T."/>
            <person name="Zhang H."/>
        </authorList>
    </citation>
    <scope>NUCLEOTIDE SEQUENCE</scope>
    <source>
        <strain evidence="1">KEN8</strain>
    </source>
</reference>
<proteinExistence type="predicted"/>
<dbReference type="AlphaFoldDB" id="A0AAW2KUM3"/>
<comment type="caution">
    <text evidence="1">The sequence shown here is derived from an EMBL/GenBank/DDBJ whole genome shotgun (WGS) entry which is preliminary data.</text>
</comment>
<organism evidence="1">
    <name type="scientific">Sesamum calycinum</name>
    <dbReference type="NCBI Taxonomy" id="2727403"/>
    <lineage>
        <taxon>Eukaryota</taxon>
        <taxon>Viridiplantae</taxon>
        <taxon>Streptophyta</taxon>
        <taxon>Embryophyta</taxon>
        <taxon>Tracheophyta</taxon>
        <taxon>Spermatophyta</taxon>
        <taxon>Magnoliopsida</taxon>
        <taxon>eudicotyledons</taxon>
        <taxon>Gunneridae</taxon>
        <taxon>Pentapetalae</taxon>
        <taxon>asterids</taxon>
        <taxon>lamiids</taxon>
        <taxon>Lamiales</taxon>
        <taxon>Pedaliaceae</taxon>
        <taxon>Sesamum</taxon>
    </lineage>
</organism>